<reference evidence="1 2" key="1">
    <citation type="submission" date="2018-11" db="EMBL/GenBank/DDBJ databases">
        <authorList>
            <consortium name="Pathogen Informatics"/>
        </authorList>
    </citation>
    <scope>NUCLEOTIDE SEQUENCE [LARGE SCALE GENOMIC DNA]</scope>
    <source>
        <strain>Denwood</strain>
        <strain evidence="2">Zambia</strain>
    </source>
</reference>
<name>A0A3P8F6J9_9TREM</name>
<proteinExistence type="predicted"/>
<accession>A0A3P8F6J9</accession>
<dbReference type="Proteomes" id="UP000269396">
    <property type="component" value="Unassembled WGS sequence"/>
</dbReference>
<dbReference type="EMBL" id="UZAL01030630">
    <property type="protein sequence ID" value="VDP54798.1"/>
    <property type="molecule type" value="Genomic_DNA"/>
</dbReference>
<protein>
    <submittedName>
        <fullName evidence="1">Uncharacterized protein</fullName>
    </submittedName>
</protein>
<gene>
    <name evidence="1" type="ORF">SMTD_LOCUS10507</name>
</gene>
<evidence type="ECO:0000313" key="1">
    <source>
        <dbReference type="EMBL" id="VDP54798.1"/>
    </source>
</evidence>
<sequence>MQLFHCKHVKKQLQQLSVQTDYDENKKQYQLEHEIHPSFCQYLNTEFAFHHELIED</sequence>
<evidence type="ECO:0000313" key="2">
    <source>
        <dbReference type="Proteomes" id="UP000269396"/>
    </source>
</evidence>
<dbReference type="AlphaFoldDB" id="A0A3P8F6J9"/>
<keyword evidence="2" id="KW-1185">Reference proteome</keyword>
<organism evidence="1 2">
    <name type="scientific">Schistosoma mattheei</name>
    <dbReference type="NCBI Taxonomy" id="31246"/>
    <lineage>
        <taxon>Eukaryota</taxon>
        <taxon>Metazoa</taxon>
        <taxon>Spiralia</taxon>
        <taxon>Lophotrochozoa</taxon>
        <taxon>Platyhelminthes</taxon>
        <taxon>Trematoda</taxon>
        <taxon>Digenea</taxon>
        <taxon>Strigeidida</taxon>
        <taxon>Schistosomatoidea</taxon>
        <taxon>Schistosomatidae</taxon>
        <taxon>Schistosoma</taxon>
    </lineage>
</organism>